<organism evidence="2 3">
    <name type="scientific">Variovorax ginsengisoli</name>
    <dbReference type="NCBI Taxonomy" id="363844"/>
    <lineage>
        <taxon>Bacteria</taxon>
        <taxon>Pseudomonadati</taxon>
        <taxon>Pseudomonadota</taxon>
        <taxon>Betaproteobacteria</taxon>
        <taxon>Burkholderiales</taxon>
        <taxon>Comamonadaceae</taxon>
        <taxon>Variovorax</taxon>
    </lineage>
</organism>
<evidence type="ECO:0000313" key="3">
    <source>
        <dbReference type="Proteomes" id="UP001169027"/>
    </source>
</evidence>
<dbReference type="RefSeq" id="WP_301803632.1">
    <property type="nucleotide sequence ID" value="NZ_JAUJZH010000002.1"/>
</dbReference>
<dbReference type="SMART" id="SM00332">
    <property type="entry name" value="PP2Cc"/>
    <property type="match status" value="1"/>
</dbReference>
<dbReference type="Gene3D" id="3.60.40.10">
    <property type="entry name" value="PPM-type phosphatase domain"/>
    <property type="match status" value="1"/>
</dbReference>
<dbReference type="CDD" id="cd00143">
    <property type="entry name" value="PP2Cc"/>
    <property type="match status" value="1"/>
</dbReference>
<comment type="caution">
    <text evidence="2">The sequence shown here is derived from an EMBL/GenBank/DDBJ whole genome shotgun (WGS) entry which is preliminary data.</text>
</comment>
<dbReference type="InterPro" id="IPR001932">
    <property type="entry name" value="PPM-type_phosphatase-like_dom"/>
</dbReference>
<sequence length="269" mass="28090">MANPGTSVSNDPGVLRWDFAALTDPGRVRANNEDTIAFEPSLGLVLLADGMGGYNGGEVASGMAIALLQASFGRWLAHAGPQAHPKAIKRALQAGTDEANAAILEAGIANVQLQGMGTTLVLAAFGSHRAIVGHIGDSRCYRLRGDQLELLTRDHSLLQEQLDAGAITPEQAVVSPHRNLVTRALGIERHVDLEMHEHGVMPGDLFLLCSDGLSEMVSSAQIFTILLQDIGLPEKATLLVATANDNGGRDNISVVLARAGGTQAPGATG</sequence>
<dbReference type="PANTHER" id="PTHR47992">
    <property type="entry name" value="PROTEIN PHOSPHATASE"/>
    <property type="match status" value="1"/>
</dbReference>
<name>A0ABT8RYC8_9BURK</name>
<dbReference type="Pfam" id="PF13672">
    <property type="entry name" value="PP2C_2"/>
    <property type="match status" value="1"/>
</dbReference>
<accession>A0ABT8RYC8</accession>
<dbReference type="SUPFAM" id="SSF81606">
    <property type="entry name" value="PP2C-like"/>
    <property type="match status" value="1"/>
</dbReference>
<dbReference type="Proteomes" id="UP001169027">
    <property type="component" value="Unassembled WGS sequence"/>
</dbReference>
<feature type="domain" description="PPM-type phosphatase" evidence="1">
    <location>
        <begin position="18"/>
        <end position="259"/>
    </location>
</feature>
<dbReference type="InterPro" id="IPR015655">
    <property type="entry name" value="PP2C"/>
</dbReference>
<dbReference type="NCBIfam" id="NF033484">
    <property type="entry name" value="Stp1_PP2C_phos"/>
    <property type="match status" value="1"/>
</dbReference>
<gene>
    <name evidence="2" type="ORF">Q2T77_03150</name>
</gene>
<protein>
    <submittedName>
        <fullName evidence="2">Stp1/IreP family PP2C-type Ser/Thr phosphatase</fullName>
    </submittedName>
</protein>
<keyword evidence="3" id="KW-1185">Reference proteome</keyword>
<evidence type="ECO:0000313" key="2">
    <source>
        <dbReference type="EMBL" id="MDO1531273.1"/>
    </source>
</evidence>
<dbReference type="InterPro" id="IPR036457">
    <property type="entry name" value="PPM-type-like_dom_sf"/>
</dbReference>
<evidence type="ECO:0000259" key="1">
    <source>
        <dbReference type="PROSITE" id="PS51746"/>
    </source>
</evidence>
<dbReference type="SMART" id="SM00331">
    <property type="entry name" value="PP2C_SIG"/>
    <property type="match status" value="1"/>
</dbReference>
<proteinExistence type="predicted"/>
<dbReference type="PROSITE" id="PS51746">
    <property type="entry name" value="PPM_2"/>
    <property type="match status" value="1"/>
</dbReference>
<reference evidence="2" key="1">
    <citation type="submission" date="2023-06" db="EMBL/GenBank/DDBJ databases">
        <authorList>
            <person name="Jiang Y."/>
            <person name="Liu Q."/>
        </authorList>
    </citation>
    <scope>NUCLEOTIDE SEQUENCE</scope>
    <source>
        <strain evidence="2">CGMCC 1.12090</strain>
    </source>
</reference>
<dbReference type="EMBL" id="JAUKVY010000002">
    <property type="protein sequence ID" value="MDO1531273.1"/>
    <property type="molecule type" value="Genomic_DNA"/>
</dbReference>